<dbReference type="FunFam" id="3.40.50.300:FF:000006">
    <property type="entry name" value="DNA-binding transcriptional regulator NtrC"/>
    <property type="match status" value="1"/>
</dbReference>
<dbReference type="GO" id="GO:0006355">
    <property type="term" value="P:regulation of DNA-templated transcription"/>
    <property type="evidence" value="ECO:0007669"/>
    <property type="project" value="InterPro"/>
</dbReference>
<dbReference type="SMART" id="SM00382">
    <property type="entry name" value="AAA"/>
    <property type="match status" value="1"/>
</dbReference>
<dbReference type="Pfam" id="PF00072">
    <property type="entry name" value="Response_reg"/>
    <property type="match status" value="1"/>
</dbReference>
<evidence type="ECO:0000256" key="1">
    <source>
        <dbReference type="ARBA" id="ARBA00022741"/>
    </source>
</evidence>
<gene>
    <name evidence="8" type="ORF">BW247_07615</name>
</gene>
<dbReference type="KEGG" id="afy:BW247_07615"/>
<evidence type="ECO:0000256" key="4">
    <source>
        <dbReference type="ARBA" id="ARBA00023163"/>
    </source>
</evidence>
<dbReference type="PROSITE" id="PS00688">
    <property type="entry name" value="SIGMA54_INTERACT_3"/>
    <property type="match status" value="1"/>
</dbReference>
<accession>A0A1P8UGK0</accession>
<evidence type="ECO:0000313" key="9">
    <source>
        <dbReference type="Proteomes" id="UP000243807"/>
    </source>
</evidence>
<evidence type="ECO:0000259" key="7">
    <source>
        <dbReference type="PROSITE" id="PS50110"/>
    </source>
</evidence>
<dbReference type="CDD" id="cd00009">
    <property type="entry name" value="AAA"/>
    <property type="match status" value="1"/>
</dbReference>
<dbReference type="Gene3D" id="3.40.50.300">
    <property type="entry name" value="P-loop containing nucleotide triphosphate hydrolases"/>
    <property type="match status" value="1"/>
</dbReference>
<dbReference type="Pfam" id="PF02954">
    <property type="entry name" value="HTH_8"/>
    <property type="match status" value="1"/>
</dbReference>
<dbReference type="InterPro" id="IPR009057">
    <property type="entry name" value="Homeodomain-like_sf"/>
</dbReference>
<dbReference type="Proteomes" id="UP000243807">
    <property type="component" value="Chromosome"/>
</dbReference>
<dbReference type="RefSeq" id="WP_076836625.1">
    <property type="nucleotide sequence ID" value="NZ_CP019434.1"/>
</dbReference>
<feature type="modified residue" description="4-aspartylphosphate" evidence="5">
    <location>
        <position position="54"/>
    </location>
</feature>
<keyword evidence="2" id="KW-0067">ATP-binding</keyword>
<dbReference type="PANTHER" id="PTHR32071:SF113">
    <property type="entry name" value="ALGINATE BIOSYNTHESIS TRANSCRIPTIONAL REGULATORY PROTEIN ALGB"/>
    <property type="match status" value="1"/>
</dbReference>
<dbReference type="InterPro" id="IPR002197">
    <property type="entry name" value="HTH_Fis"/>
</dbReference>
<dbReference type="Gene3D" id="1.10.10.60">
    <property type="entry name" value="Homeodomain-like"/>
    <property type="match status" value="1"/>
</dbReference>
<dbReference type="PRINTS" id="PR01590">
    <property type="entry name" value="HTHFIS"/>
</dbReference>
<dbReference type="STRING" id="1765967.BW247_07615"/>
<dbReference type="Gene3D" id="1.10.8.60">
    <property type="match status" value="1"/>
</dbReference>
<evidence type="ECO:0000259" key="6">
    <source>
        <dbReference type="PROSITE" id="PS50045"/>
    </source>
</evidence>
<dbReference type="PROSITE" id="PS50110">
    <property type="entry name" value="RESPONSE_REGULATORY"/>
    <property type="match status" value="1"/>
</dbReference>
<dbReference type="Pfam" id="PF00158">
    <property type="entry name" value="Sigma54_activat"/>
    <property type="match status" value="1"/>
</dbReference>
<keyword evidence="3" id="KW-0805">Transcription regulation</keyword>
<dbReference type="Gene3D" id="3.40.50.2300">
    <property type="match status" value="1"/>
</dbReference>
<sequence>MKNERQPLLIVEDDPGLTRQLRWSLEKYDPVFAADREEALKQVRQHQPSVVLQDLGLPPDPNGTAEGMACMQDILRLAPDTKIIVVTGNGDQSSAVRAIGLGAWDFYAKPPDLDVLEVIIDRAQHIWELEQEHKALQRRDVSPLADIIAASRNMLAVLRQVEKVAPTRATTLIQGETGTGKELIARALHRLSDRADQPFVAINCAAIPDTLLESELFGYEKGAFTGAARQTPGKIELADQGTLFLDEIGDMPLDLQAKLLRFLQERVIERLGGRNEIPVDVRILCATHRDVSELIKTGAFREDLYYRVSEIVIHIPPLRERDGDAVPIAQELLRRAAEQHGRTVRGFTSDAILAIESYAWPGNIRELENRVNRAVIMTENPMVTCEDLGLVPGEANPFPTLKMTRDNAEKEALDHALSVCSGNLSKAAELLGISRPTLYDLLKRHRLLQV</sequence>
<dbReference type="PROSITE" id="PS50045">
    <property type="entry name" value="SIGMA54_INTERACT_4"/>
    <property type="match status" value="1"/>
</dbReference>
<dbReference type="InterPro" id="IPR011006">
    <property type="entry name" value="CheY-like_superfamily"/>
</dbReference>
<dbReference type="InterPro" id="IPR003593">
    <property type="entry name" value="AAA+_ATPase"/>
</dbReference>
<keyword evidence="5" id="KW-0597">Phosphoprotein</keyword>
<name>A0A1P8UGK0_9GAMM</name>
<organism evidence="8 9">
    <name type="scientific">Acidihalobacter ferrooxydans</name>
    <dbReference type="NCBI Taxonomy" id="1765967"/>
    <lineage>
        <taxon>Bacteria</taxon>
        <taxon>Pseudomonadati</taxon>
        <taxon>Pseudomonadota</taxon>
        <taxon>Gammaproteobacteria</taxon>
        <taxon>Chromatiales</taxon>
        <taxon>Ectothiorhodospiraceae</taxon>
        <taxon>Acidihalobacter</taxon>
    </lineage>
</organism>
<dbReference type="InterPro" id="IPR001789">
    <property type="entry name" value="Sig_transdc_resp-reg_receiver"/>
</dbReference>
<evidence type="ECO:0000256" key="2">
    <source>
        <dbReference type="ARBA" id="ARBA00022840"/>
    </source>
</evidence>
<protein>
    <submittedName>
        <fullName evidence="8">PEP-CTERM-box response regulator transcription factor</fullName>
    </submittedName>
</protein>
<proteinExistence type="predicted"/>
<dbReference type="EMBL" id="CP019434">
    <property type="protein sequence ID" value="APZ42977.1"/>
    <property type="molecule type" value="Genomic_DNA"/>
</dbReference>
<reference evidence="8 9" key="1">
    <citation type="submission" date="2017-01" db="EMBL/GenBank/DDBJ databases">
        <title>Draft sequence of Acidihalobacter ferrooxidans strain DSM 14175 (strain V8).</title>
        <authorList>
            <person name="Khaleque H.N."/>
            <person name="Ramsay J.P."/>
            <person name="Murphy R.J.T."/>
            <person name="Kaksonen A.H."/>
            <person name="Boxall N.J."/>
            <person name="Watkin E.L.J."/>
        </authorList>
    </citation>
    <scope>NUCLEOTIDE SEQUENCE [LARGE SCALE GENOMIC DNA]</scope>
    <source>
        <strain evidence="8 9">V8</strain>
    </source>
</reference>
<keyword evidence="9" id="KW-1185">Reference proteome</keyword>
<evidence type="ECO:0000256" key="5">
    <source>
        <dbReference type="PROSITE-ProRule" id="PRU00169"/>
    </source>
</evidence>
<dbReference type="OrthoDB" id="9804019at2"/>
<feature type="domain" description="Response regulatory" evidence="7">
    <location>
        <begin position="7"/>
        <end position="124"/>
    </location>
</feature>
<dbReference type="GO" id="GO:0043565">
    <property type="term" value="F:sequence-specific DNA binding"/>
    <property type="evidence" value="ECO:0007669"/>
    <property type="project" value="InterPro"/>
</dbReference>
<dbReference type="PANTHER" id="PTHR32071">
    <property type="entry name" value="TRANSCRIPTIONAL REGULATORY PROTEIN"/>
    <property type="match status" value="1"/>
</dbReference>
<dbReference type="SUPFAM" id="SSF46689">
    <property type="entry name" value="Homeodomain-like"/>
    <property type="match status" value="1"/>
</dbReference>
<evidence type="ECO:0000313" key="8">
    <source>
        <dbReference type="EMBL" id="APZ42977.1"/>
    </source>
</evidence>
<dbReference type="SUPFAM" id="SSF52540">
    <property type="entry name" value="P-loop containing nucleoside triphosphate hydrolases"/>
    <property type="match status" value="1"/>
</dbReference>
<keyword evidence="1" id="KW-0547">Nucleotide-binding</keyword>
<dbReference type="InterPro" id="IPR025944">
    <property type="entry name" value="Sigma_54_int_dom_CS"/>
</dbReference>
<keyword evidence="4" id="KW-0804">Transcription</keyword>
<dbReference type="AlphaFoldDB" id="A0A1P8UGK0"/>
<evidence type="ECO:0000256" key="3">
    <source>
        <dbReference type="ARBA" id="ARBA00023015"/>
    </source>
</evidence>
<dbReference type="GO" id="GO:0005524">
    <property type="term" value="F:ATP binding"/>
    <property type="evidence" value="ECO:0007669"/>
    <property type="project" value="UniProtKB-KW"/>
</dbReference>
<dbReference type="SUPFAM" id="SSF52172">
    <property type="entry name" value="CheY-like"/>
    <property type="match status" value="1"/>
</dbReference>
<dbReference type="GO" id="GO:0000160">
    <property type="term" value="P:phosphorelay signal transduction system"/>
    <property type="evidence" value="ECO:0007669"/>
    <property type="project" value="InterPro"/>
</dbReference>
<dbReference type="InterPro" id="IPR027417">
    <property type="entry name" value="P-loop_NTPase"/>
</dbReference>
<dbReference type="InterPro" id="IPR002078">
    <property type="entry name" value="Sigma_54_int"/>
</dbReference>
<dbReference type="Pfam" id="PF25601">
    <property type="entry name" value="AAA_lid_14"/>
    <property type="match status" value="1"/>
</dbReference>
<dbReference type="SMART" id="SM00448">
    <property type="entry name" value="REC"/>
    <property type="match status" value="1"/>
</dbReference>
<dbReference type="InterPro" id="IPR014264">
    <property type="entry name" value="PEP-CTERM_resp_reg"/>
</dbReference>
<feature type="domain" description="Sigma-54 factor interaction" evidence="6">
    <location>
        <begin position="147"/>
        <end position="376"/>
    </location>
</feature>
<dbReference type="NCBIfam" id="TIGR02915">
    <property type="entry name" value="PEP_resp_reg"/>
    <property type="match status" value="1"/>
</dbReference>
<dbReference type="InterPro" id="IPR058031">
    <property type="entry name" value="AAA_lid_NorR"/>
</dbReference>